<feature type="transmembrane region" description="Helical" evidence="1">
    <location>
        <begin position="43"/>
        <end position="66"/>
    </location>
</feature>
<accession>K2G9C0</accession>
<keyword evidence="1" id="KW-1133">Transmembrane helix</keyword>
<feature type="transmembrane region" description="Helical" evidence="1">
    <location>
        <begin position="78"/>
        <end position="105"/>
    </location>
</feature>
<evidence type="ECO:0008006" key="3">
    <source>
        <dbReference type="Google" id="ProtNLM"/>
    </source>
</evidence>
<organism evidence="2">
    <name type="scientific">uncultured bacterium</name>
    <name type="common">gcode 4</name>
    <dbReference type="NCBI Taxonomy" id="1234023"/>
    <lineage>
        <taxon>Bacteria</taxon>
        <taxon>environmental samples</taxon>
    </lineage>
</organism>
<protein>
    <recommendedName>
        <fullName evidence="3">Prolipoprotein diacylglyceryl transferase</fullName>
    </recommendedName>
</protein>
<evidence type="ECO:0000256" key="1">
    <source>
        <dbReference type="SAM" id="Phobius"/>
    </source>
</evidence>
<keyword evidence="1" id="KW-0472">Membrane</keyword>
<feature type="transmembrane region" description="Helical" evidence="1">
    <location>
        <begin position="6"/>
        <end position="31"/>
    </location>
</feature>
<evidence type="ECO:0000313" key="2">
    <source>
        <dbReference type="EMBL" id="EKE26754.1"/>
    </source>
</evidence>
<gene>
    <name evidence="2" type="ORF">ACD_4C00161G0001</name>
</gene>
<proteinExistence type="predicted"/>
<sequence length="257" mass="31582">MYPQIQFWWITVYTFGLALSISFVLFFWMLYKLSLKFWINTNFFLGNIFFFFISSFTFSRLFYVIAEWRDFKYIFNQWFIRFFFMSDYNFSLIWWIIWFLLVLYINIKKFKLNSNKYVDAVVLSFLFAAVVWYIWAFLWWQIYWKPTELMIWIANTNPLSKNPYSSPTFPLAIIYSIISFLLFVSLYISKIFIKIEGFVGYVWLIIFASLLLIFEFFNWSSDIFSSFIYINLTQIWAVGLILIWARWLAKIYKQEKM</sequence>
<dbReference type="AlphaFoldDB" id="K2G9C0"/>
<feature type="transmembrane region" description="Helical" evidence="1">
    <location>
        <begin position="200"/>
        <end position="220"/>
    </location>
</feature>
<keyword evidence="1" id="KW-0812">Transmembrane</keyword>
<reference evidence="2" key="1">
    <citation type="journal article" date="2012" name="Science">
        <title>Fermentation, hydrogen, and sulfur metabolism in multiple uncultivated bacterial phyla.</title>
        <authorList>
            <person name="Wrighton K.C."/>
            <person name="Thomas B.C."/>
            <person name="Sharon I."/>
            <person name="Miller C.S."/>
            <person name="Castelle C.J."/>
            <person name="VerBerkmoes N.C."/>
            <person name="Wilkins M.J."/>
            <person name="Hettich R.L."/>
            <person name="Lipton M.S."/>
            <person name="Williams K.H."/>
            <person name="Long P.E."/>
            <person name="Banfield J.F."/>
        </authorList>
    </citation>
    <scope>NUCLEOTIDE SEQUENCE [LARGE SCALE GENOMIC DNA]</scope>
</reference>
<name>K2G9C0_9BACT</name>
<comment type="caution">
    <text evidence="2">The sequence shown here is derived from an EMBL/GenBank/DDBJ whole genome shotgun (WGS) entry which is preliminary data.</text>
</comment>
<feature type="transmembrane region" description="Helical" evidence="1">
    <location>
        <begin position="117"/>
        <end position="140"/>
    </location>
</feature>
<feature type="transmembrane region" description="Helical" evidence="1">
    <location>
        <begin position="226"/>
        <end position="249"/>
    </location>
</feature>
<feature type="transmembrane region" description="Helical" evidence="1">
    <location>
        <begin position="169"/>
        <end position="188"/>
    </location>
</feature>
<dbReference type="EMBL" id="AMFJ01000677">
    <property type="protein sequence ID" value="EKE26754.1"/>
    <property type="molecule type" value="Genomic_DNA"/>
</dbReference>